<dbReference type="AlphaFoldDB" id="A0AA36NB23"/>
<dbReference type="InterPro" id="IPR002539">
    <property type="entry name" value="MaoC-like_dom"/>
</dbReference>
<protein>
    <submittedName>
        <fullName evidence="6">Uncharacterized protein</fullName>
    </submittedName>
</protein>
<name>A0AA36NB23_9DINO</name>
<organism evidence="6 7">
    <name type="scientific">Effrenium voratum</name>
    <dbReference type="NCBI Taxonomy" id="2562239"/>
    <lineage>
        <taxon>Eukaryota</taxon>
        <taxon>Sar</taxon>
        <taxon>Alveolata</taxon>
        <taxon>Dinophyceae</taxon>
        <taxon>Suessiales</taxon>
        <taxon>Symbiodiniaceae</taxon>
        <taxon>Effrenium</taxon>
    </lineage>
</organism>
<feature type="domain" description="HpcH/HpaI aldolase/citrate lyase" evidence="5">
    <location>
        <begin position="15"/>
        <end position="240"/>
    </location>
</feature>
<dbReference type="Gene3D" id="3.20.20.60">
    <property type="entry name" value="Phosphoenolpyruvate-binding domains"/>
    <property type="match status" value="1"/>
</dbReference>
<dbReference type="Pfam" id="PF01575">
    <property type="entry name" value="MaoC_dehydratas"/>
    <property type="match status" value="1"/>
</dbReference>
<sequence>MALRLSSLRAARRLRSLHFVPGGSQKFLDKALASRADALIIDLEDSVLPAEKPAARVEVGKWMTSTQWGDKTVCVRINPLDTNLWEDDVEATLKADKPDMLVVPKVSSRGDLDRLDVKLSAMEQRLGRGVGSTTLLPIVSEVPEAPLRASDIAQHPRVEAVTWGAEDLSAELGAKKRRDGQGEYLEVFQLCRSLTLLAAKGAKKQAIDTVFTNLKDLQGLRAESEKSADTGFDGKLTIHPDQIDVVNAAFAPTSEEVAEAQALLEAAKTQPGAFRFKGQMVDIPHFKQAQRILDKMDDAGPSASSKPAWPEGPIHGKWLEELTEGMVIRHALTRTVSETDNLLFTTMTLNPARLHLDYESAKATMFGKPLVNSMFTVALLVGMSVLETTHGTTIANLGFDQVVFPRPVFYGDTLRAETEVIKNRPSSSDPSRGIVTFEHRAFNQNGQIVCKAVRNAMMRKRPSKL</sequence>
<evidence type="ECO:0000256" key="2">
    <source>
        <dbReference type="ARBA" id="ARBA00022723"/>
    </source>
</evidence>
<dbReference type="Gene3D" id="3.10.129.10">
    <property type="entry name" value="Hotdog Thioesterase"/>
    <property type="match status" value="1"/>
</dbReference>
<evidence type="ECO:0000256" key="1">
    <source>
        <dbReference type="ARBA" id="ARBA00001946"/>
    </source>
</evidence>
<dbReference type="SUPFAM" id="SSF51621">
    <property type="entry name" value="Phosphoenolpyruvate/pyruvate domain"/>
    <property type="match status" value="1"/>
</dbReference>
<dbReference type="InterPro" id="IPR005000">
    <property type="entry name" value="Aldolase/citrate-lyase_domain"/>
</dbReference>
<dbReference type="InterPro" id="IPR015813">
    <property type="entry name" value="Pyrv/PenolPyrv_kinase-like_dom"/>
</dbReference>
<evidence type="ECO:0000259" key="4">
    <source>
        <dbReference type="Pfam" id="PF01575"/>
    </source>
</evidence>
<keyword evidence="7" id="KW-1185">Reference proteome</keyword>
<evidence type="ECO:0000256" key="3">
    <source>
        <dbReference type="ARBA" id="ARBA00022842"/>
    </source>
</evidence>
<dbReference type="CDD" id="cd03451">
    <property type="entry name" value="FkbR2"/>
    <property type="match status" value="1"/>
</dbReference>
<dbReference type="SUPFAM" id="SSF54637">
    <property type="entry name" value="Thioesterase/thiol ester dehydrase-isomerase"/>
    <property type="match status" value="1"/>
</dbReference>
<evidence type="ECO:0000259" key="5">
    <source>
        <dbReference type="Pfam" id="PF03328"/>
    </source>
</evidence>
<dbReference type="Proteomes" id="UP001178507">
    <property type="component" value="Unassembled WGS sequence"/>
</dbReference>
<accession>A0AA36NB23</accession>
<dbReference type="PANTHER" id="PTHR32308:SF0">
    <property type="entry name" value="HPCH_HPAI ALDOLASE_CITRATE LYASE DOMAIN-CONTAINING PROTEIN"/>
    <property type="match status" value="1"/>
</dbReference>
<reference evidence="6" key="1">
    <citation type="submission" date="2023-08" db="EMBL/GenBank/DDBJ databases">
        <authorList>
            <person name="Chen Y."/>
            <person name="Shah S."/>
            <person name="Dougan E. K."/>
            <person name="Thang M."/>
            <person name="Chan C."/>
        </authorList>
    </citation>
    <scope>NUCLEOTIDE SEQUENCE</scope>
</reference>
<feature type="domain" description="MaoC-like" evidence="4">
    <location>
        <begin position="325"/>
        <end position="427"/>
    </location>
</feature>
<dbReference type="GO" id="GO:0000287">
    <property type="term" value="F:magnesium ion binding"/>
    <property type="evidence" value="ECO:0007669"/>
    <property type="project" value="TreeGrafter"/>
</dbReference>
<dbReference type="GO" id="GO:0003824">
    <property type="term" value="F:catalytic activity"/>
    <property type="evidence" value="ECO:0007669"/>
    <property type="project" value="InterPro"/>
</dbReference>
<dbReference type="InterPro" id="IPR029069">
    <property type="entry name" value="HotDog_dom_sf"/>
</dbReference>
<keyword evidence="3" id="KW-0460">Magnesium</keyword>
<dbReference type="InterPro" id="IPR040442">
    <property type="entry name" value="Pyrv_kinase-like_dom_sf"/>
</dbReference>
<keyword evidence="2" id="KW-0479">Metal-binding</keyword>
<dbReference type="GO" id="GO:0006107">
    <property type="term" value="P:oxaloacetate metabolic process"/>
    <property type="evidence" value="ECO:0007669"/>
    <property type="project" value="TreeGrafter"/>
</dbReference>
<dbReference type="PANTHER" id="PTHR32308">
    <property type="entry name" value="LYASE BETA SUBUNIT, PUTATIVE (AFU_ORTHOLOGUE AFUA_4G13030)-RELATED"/>
    <property type="match status" value="1"/>
</dbReference>
<proteinExistence type="predicted"/>
<gene>
    <name evidence="6" type="ORF">EVOR1521_LOCUS23947</name>
</gene>
<evidence type="ECO:0000313" key="7">
    <source>
        <dbReference type="Proteomes" id="UP001178507"/>
    </source>
</evidence>
<comment type="caution">
    <text evidence="6">The sequence shown here is derived from an EMBL/GenBank/DDBJ whole genome shotgun (WGS) entry which is preliminary data.</text>
</comment>
<dbReference type="Pfam" id="PF03328">
    <property type="entry name" value="HpcH_HpaI"/>
    <property type="match status" value="1"/>
</dbReference>
<dbReference type="EMBL" id="CAUJNA010003380">
    <property type="protein sequence ID" value="CAJ1400642.1"/>
    <property type="molecule type" value="Genomic_DNA"/>
</dbReference>
<comment type="cofactor">
    <cofactor evidence="1">
        <name>Mg(2+)</name>
        <dbReference type="ChEBI" id="CHEBI:18420"/>
    </cofactor>
</comment>
<evidence type="ECO:0000313" key="6">
    <source>
        <dbReference type="EMBL" id="CAJ1400642.1"/>
    </source>
</evidence>